<keyword evidence="3" id="KW-1185">Reference proteome</keyword>
<accession>A0A8J7FSL4</accession>
<dbReference type="AlphaFoldDB" id="A0A8J7FSL4"/>
<evidence type="ECO:0000256" key="1">
    <source>
        <dbReference type="SAM" id="Phobius"/>
    </source>
</evidence>
<protein>
    <submittedName>
        <fullName evidence="2">Uncharacterized protein</fullName>
    </submittedName>
</protein>
<keyword evidence="1" id="KW-0472">Membrane</keyword>
<feature type="transmembrane region" description="Helical" evidence="1">
    <location>
        <begin position="257"/>
        <end position="287"/>
    </location>
</feature>
<dbReference type="RefSeq" id="WP_194116391.1">
    <property type="nucleotide sequence ID" value="NZ_JADFUA010000006.1"/>
</dbReference>
<gene>
    <name evidence="2" type="ORF">INR99_10925</name>
</gene>
<proteinExistence type="predicted"/>
<evidence type="ECO:0000313" key="2">
    <source>
        <dbReference type="EMBL" id="MBE9609861.1"/>
    </source>
</evidence>
<keyword evidence="1" id="KW-1133">Transmembrane helix</keyword>
<dbReference type="Proteomes" id="UP000604481">
    <property type="component" value="Unassembled WGS sequence"/>
</dbReference>
<comment type="caution">
    <text evidence="2">The sequence shown here is derived from an EMBL/GenBank/DDBJ whole genome shotgun (WGS) entry which is preliminary data.</text>
</comment>
<reference evidence="2 3" key="1">
    <citation type="submission" date="2020-10" db="EMBL/GenBank/DDBJ databases">
        <title>The genome sequence of Chitinilyticum litopenaei 4Y14.</title>
        <authorList>
            <person name="Liu Y."/>
        </authorList>
    </citation>
    <scope>NUCLEOTIDE SEQUENCE [LARGE SCALE GENOMIC DNA]</scope>
    <source>
        <strain evidence="2 3">4Y14</strain>
    </source>
</reference>
<name>A0A8J7FSL4_9NEIS</name>
<evidence type="ECO:0000313" key="3">
    <source>
        <dbReference type="Proteomes" id="UP000604481"/>
    </source>
</evidence>
<dbReference type="EMBL" id="JADFUA010000006">
    <property type="protein sequence ID" value="MBE9609861.1"/>
    <property type="molecule type" value="Genomic_DNA"/>
</dbReference>
<keyword evidence="1" id="KW-0812">Transmembrane</keyword>
<organism evidence="2 3">
    <name type="scientific">Chitinilyticum piscinae</name>
    <dbReference type="NCBI Taxonomy" id="2866724"/>
    <lineage>
        <taxon>Bacteria</taxon>
        <taxon>Pseudomonadati</taxon>
        <taxon>Pseudomonadota</taxon>
        <taxon>Betaproteobacteria</taxon>
        <taxon>Neisseriales</taxon>
        <taxon>Chitinibacteraceae</taxon>
        <taxon>Chitinilyticum</taxon>
    </lineage>
</organism>
<sequence>MADWSIWNALEEWRSRRHELDAVFAYAGINNNLETQVNRICVDLKRQPPTPPLVTGDPSRDGVELARYYEGYYRHFDDSLEKAESLLRQPWVPEAESLAQVIHAEISRLRAKLRSEPGRNPGFAELEQLLQHYIRLDSPGHPVEQGILQDRRNTLIDTGGFPLLVQHSLASPYSEQIPPLTSDAFKALLAEKANTYLATPWLQTRLITGWYITLALDQAISHKKRDALDDARLRAHLKRRWPSLSLLLPHFDHADQIWYLALVIMSLLAFFSEHWLIGGLLMGWLYLSLLAHRRERIFIETRREHLAERAKAMKKVRDRFVQSQLPNDKLSFLVRQFDEHGEYFDPSIFELIRLYQLES</sequence>